<gene>
    <name evidence="2" type="primary">RvY_11230-1</name>
    <name evidence="2" type="synonym">RvY_11230.1</name>
    <name evidence="2" type="ORF">RvY_11230</name>
</gene>
<evidence type="ECO:0000313" key="3">
    <source>
        <dbReference type="Proteomes" id="UP000186922"/>
    </source>
</evidence>
<keyword evidence="3" id="KW-1185">Reference proteome</keyword>
<name>A0A1D1VPA4_RAMVA</name>
<protein>
    <submittedName>
        <fullName evidence="2">Uncharacterized protein</fullName>
    </submittedName>
</protein>
<dbReference type="AlphaFoldDB" id="A0A1D1VPA4"/>
<reference evidence="2 3" key="1">
    <citation type="journal article" date="2016" name="Nat. Commun.">
        <title>Extremotolerant tardigrade genome and improved radiotolerance of human cultured cells by tardigrade-unique protein.</title>
        <authorList>
            <person name="Hashimoto T."/>
            <person name="Horikawa D.D."/>
            <person name="Saito Y."/>
            <person name="Kuwahara H."/>
            <person name="Kozuka-Hata H."/>
            <person name="Shin-I T."/>
            <person name="Minakuchi Y."/>
            <person name="Ohishi K."/>
            <person name="Motoyama A."/>
            <person name="Aizu T."/>
            <person name="Enomoto A."/>
            <person name="Kondo K."/>
            <person name="Tanaka S."/>
            <person name="Hara Y."/>
            <person name="Koshikawa S."/>
            <person name="Sagara H."/>
            <person name="Miura T."/>
            <person name="Yokobori S."/>
            <person name="Miyagawa K."/>
            <person name="Suzuki Y."/>
            <person name="Kubo T."/>
            <person name="Oyama M."/>
            <person name="Kohara Y."/>
            <person name="Fujiyama A."/>
            <person name="Arakawa K."/>
            <person name="Katayama T."/>
            <person name="Toyoda A."/>
            <person name="Kunieda T."/>
        </authorList>
    </citation>
    <scope>NUCLEOTIDE SEQUENCE [LARGE SCALE GENOMIC DNA]</scope>
    <source>
        <strain evidence="2 3">YOKOZUNA-1</strain>
    </source>
</reference>
<evidence type="ECO:0000256" key="1">
    <source>
        <dbReference type="SAM" id="MobiDB-lite"/>
    </source>
</evidence>
<dbReference type="Proteomes" id="UP000186922">
    <property type="component" value="Unassembled WGS sequence"/>
</dbReference>
<proteinExistence type="predicted"/>
<evidence type="ECO:0000313" key="2">
    <source>
        <dbReference type="EMBL" id="GAV00369.1"/>
    </source>
</evidence>
<feature type="compositionally biased region" description="Basic and acidic residues" evidence="1">
    <location>
        <begin position="47"/>
        <end position="60"/>
    </location>
</feature>
<accession>A0A1D1VPA4</accession>
<feature type="region of interest" description="Disordered" evidence="1">
    <location>
        <begin position="47"/>
        <end position="66"/>
    </location>
</feature>
<dbReference type="EMBL" id="BDGG01000006">
    <property type="protein sequence ID" value="GAV00369.1"/>
    <property type="molecule type" value="Genomic_DNA"/>
</dbReference>
<sequence>MNVFHKQAKNIPIENGEMEFATGFPRNTKTKRKPNRPVYIVLRDFEGTRRKQGRQADDGGRITGNI</sequence>
<organism evidence="2 3">
    <name type="scientific">Ramazzottius varieornatus</name>
    <name type="common">Water bear</name>
    <name type="synonym">Tardigrade</name>
    <dbReference type="NCBI Taxonomy" id="947166"/>
    <lineage>
        <taxon>Eukaryota</taxon>
        <taxon>Metazoa</taxon>
        <taxon>Ecdysozoa</taxon>
        <taxon>Tardigrada</taxon>
        <taxon>Eutardigrada</taxon>
        <taxon>Parachela</taxon>
        <taxon>Hypsibioidea</taxon>
        <taxon>Ramazzottiidae</taxon>
        <taxon>Ramazzottius</taxon>
    </lineage>
</organism>
<comment type="caution">
    <text evidence="2">The sequence shown here is derived from an EMBL/GenBank/DDBJ whole genome shotgun (WGS) entry which is preliminary data.</text>
</comment>